<dbReference type="Pfam" id="PF02517">
    <property type="entry name" value="Rce1-like"/>
    <property type="match status" value="1"/>
</dbReference>
<feature type="transmembrane region" description="Helical" evidence="1">
    <location>
        <begin position="115"/>
        <end position="132"/>
    </location>
</feature>
<keyword evidence="3" id="KW-0378">Hydrolase</keyword>
<dbReference type="InterPro" id="IPR042150">
    <property type="entry name" value="MmRce1-like"/>
</dbReference>
<keyword evidence="4" id="KW-1185">Reference proteome</keyword>
<feature type="transmembrane region" description="Helical" evidence="1">
    <location>
        <begin position="186"/>
        <end position="204"/>
    </location>
</feature>
<sequence>MNVRRLVVFFSLALALTWVVWVPRALASHGIVRGAVADLATALGLYWSWMPAIAALLTAALVGGRAEVRAWLGRLGRWRVGPQWYAIALLGPAAFALLVGGIAAALGLGDLWPRALDSGVAAIGFFAVLLLTDGLGEETGWRGYALPALLERHWALVASLILGVFWAVWHLPLWITAGSALDGSPWLFHLVDLPATSILYTWLFLRSRESVPVAIVLHASINLWVAAPTGTAAQLALVLGLKLALVAVAIATGLAPRSSHLTRTASG</sequence>
<protein>
    <submittedName>
        <fullName evidence="3">CPBP family intramembrane glutamic endopeptidase</fullName>
        <ecNumber evidence="3">3.4.-.-</ecNumber>
    </submittedName>
</protein>
<name>A0ABV7YBZ8_9ACTN</name>
<dbReference type="RefSeq" id="WP_205118948.1">
    <property type="nucleotide sequence ID" value="NZ_JAFBCM010000001.1"/>
</dbReference>
<dbReference type="InterPro" id="IPR003675">
    <property type="entry name" value="Rce1/LyrA-like_dom"/>
</dbReference>
<feature type="transmembrane region" description="Helical" evidence="1">
    <location>
        <begin position="43"/>
        <end position="63"/>
    </location>
</feature>
<evidence type="ECO:0000256" key="1">
    <source>
        <dbReference type="SAM" id="Phobius"/>
    </source>
</evidence>
<proteinExistence type="predicted"/>
<dbReference type="GO" id="GO:0016787">
    <property type="term" value="F:hydrolase activity"/>
    <property type="evidence" value="ECO:0007669"/>
    <property type="project" value="UniProtKB-KW"/>
</dbReference>
<dbReference type="PANTHER" id="PTHR35797:SF1">
    <property type="entry name" value="PROTEASE"/>
    <property type="match status" value="1"/>
</dbReference>
<comment type="caution">
    <text evidence="3">The sequence shown here is derived from an EMBL/GenBank/DDBJ whole genome shotgun (WGS) entry which is preliminary data.</text>
</comment>
<gene>
    <name evidence="3" type="ORF">ACFOUW_17655</name>
</gene>
<dbReference type="EMBL" id="JBHRZH010000015">
    <property type="protein sequence ID" value="MFC3762673.1"/>
    <property type="molecule type" value="Genomic_DNA"/>
</dbReference>
<feature type="transmembrane region" description="Helical" evidence="1">
    <location>
        <begin position="84"/>
        <end position="109"/>
    </location>
</feature>
<keyword evidence="1" id="KW-1133">Transmembrane helix</keyword>
<evidence type="ECO:0000313" key="3">
    <source>
        <dbReference type="EMBL" id="MFC3762673.1"/>
    </source>
</evidence>
<feature type="domain" description="CAAX prenyl protease 2/Lysostaphin resistance protein A-like" evidence="2">
    <location>
        <begin position="122"/>
        <end position="223"/>
    </location>
</feature>
<feature type="transmembrane region" description="Helical" evidence="1">
    <location>
        <begin position="211"/>
        <end position="227"/>
    </location>
</feature>
<evidence type="ECO:0000313" key="4">
    <source>
        <dbReference type="Proteomes" id="UP001595699"/>
    </source>
</evidence>
<dbReference type="PANTHER" id="PTHR35797">
    <property type="entry name" value="PROTEASE-RELATED"/>
    <property type="match status" value="1"/>
</dbReference>
<accession>A0ABV7YBZ8</accession>
<feature type="transmembrane region" description="Helical" evidence="1">
    <location>
        <begin position="233"/>
        <end position="255"/>
    </location>
</feature>
<dbReference type="EC" id="3.4.-.-" evidence="3"/>
<feature type="transmembrane region" description="Helical" evidence="1">
    <location>
        <begin position="153"/>
        <end position="174"/>
    </location>
</feature>
<reference evidence="4" key="1">
    <citation type="journal article" date="2019" name="Int. J. Syst. Evol. Microbiol.">
        <title>The Global Catalogue of Microorganisms (GCM) 10K type strain sequencing project: providing services to taxonomists for standard genome sequencing and annotation.</title>
        <authorList>
            <consortium name="The Broad Institute Genomics Platform"/>
            <consortium name="The Broad Institute Genome Sequencing Center for Infectious Disease"/>
            <person name="Wu L."/>
            <person name="Ma J."/>
        </authorList>
    </citation>
    <scope>NUCLEOTIDE SEQUENCE [LARGE SCALE GENOMIC DNA]</scope>
    <source>
        <strain evidence="4">CGMCC 4.7241</strain>
    </source>
</reference>
<organism evidence="3 4">
    <name type="scientific">Tenggerimyces flavus</name>
    <dbReference type="NCBI Taxonomy" id="1708749"/>
    <lineage>
        <taxon>Bacteria</taxon>
        <taxon>Bacillati</taxon>
        <taxon>Actinomycetota</taxon>
        <taxon>Actinomycetes</taxon>
        <taxon>Propionibacteriales</taxon>
        <taxon>Nocardioidaceae</taxon>
        <taxon>Tenggerimyces</taxon>
    </lineage>
</organism>
<keyword evidence="1" id="KW-0472">Membrane</keyword>
<keyword evidence="1" id="KW-0812">Transmembrane</keyword>
<evidence type="ECO:0000259" key="2">
    <source>
        <dbReference type="Pfam" id="PF02517"/>
    </source>
</evidence>
<dbReference type="Proteomes" id="UP001595699">
    <property type="component" value="Unassembled WGS sequence"/>
</dbReference>